<reference evidence="2 3" key="1">
    <citation type="submission" date="2023-07" db="EMBL/GenBank/DDBJ databases">
        <title>Sorghum-associated microbial communities from plants grown in Nebraska, USA.</title>
        <authorList>
            <person name="Schachtman D."/>
        </authorList>
    </citation>
    <scope>NUCLEOTIDE SEQUENCE [LARGE SCALE GENOMIC DNA]</scope>
    <source>
        <strain evidence="2 3">584</strain>
    </source>
</reference>
<sequence>MPRFRRILQGTLLFLVATALPALAAVPSGPHPRIWLTPQIVASWQAIQSVPNSPVNRAITKCNNARLDPADYSDGQFQGFRWVEALDACLVAYETTRSALHRDTAIKYWTALMDDAQTVGDGDGPCYPNSCGSPTPFGIAAQDAGYSMRTYVAWTALGYDWLHDDLSPTLRARYATRFKQWLAFHMDPDSFERADTGSNYHAGHVLAVTLMAIGHADEMDAATAGTGTSLWTYVTNEMWGHIMAAAQAPRRPMLGGDWAEGWEYGPLSVASYALAGRAMVQQGVQQPWIGPWLHAVLIRQVYALTPNNRTFIGGDVQNEAPTLEPDPLPLYGVIAGPAAAADKAQAKGEIARLALPTPALNGDFTLLTQSLVAAETTPAQTINRAALPVSYLAAGSGNFYARTSFAPTGTWLVSQCRGIISNHQHVDAGNITLTRGADDLLVDPSPYGSQSTLTGNAPTMSQPHFNPEYRPSQASWGEVNPPDIVPAGLSTRFLLARSSPSTGVAVTRCDYAGQFRFQGNASAIVGVARREIVLLPGTTGASVLVRDALATRAAYSATPNPLLLRFRSLGTFVASGGDRARAVVGGSALLVRRLAGAATTAVHPVTVDDSCDPLQGACTVGRFASSEWNVQVPGPNPSSVHLLDVDSTTAATPLAATRTDGTVSVTTVQRDGKQYAVVWTAVGTRLSSYEAPALNGVHVVLDPPAGNRVTVTATRNQATNTCRMQLATATGTAGFTSLPLIVKVSPTCVVSE</sequence>
<accession>A0ABU1JRF3</accession>
<comment type="caution">
    <text evidence="2">The sequence shown here is derived from an EMBL/GenBank/DDBJ whole genome shotgun (WGS) entry which is preliminary data.</text>
</comment>
<evidence type="ECO:0008006" key="4">
    <source>
        <dbReference type="Google" id="ProtNLM"/>
    </source>
</evidence>
<keyword evidence="3" id="KW-1185">Reference proteome</keyword>
<name>A0ABU1JRF3_9PROT</name>
<organism evidence="2 3">
    <name type="scientific">Inquilinus ginsengisoli</name>
    <dbReference type="NCBI Taxonomy" id="363840"/>
    <lineage>
        <taxon>Bacteria</taxon>
        <taxon>Pseudomonadati</taxon>
        <taxon>Pseudomonadota</taxon>
        <taxon>Alphaproteobacteria</taxon>
        <taxon>Rhodospirillales</taxon>
        <taxon>Rhodospirillaceae</taxon>
        <taxon>Inquilinus</taxon>
    </lineage>
</organism>
<evidence type="ECO:0000313" key="3">
    <source>
        <dbReference type="Proteomes" id="UP001262410"/>
    </source>
</evidence>
<dbReference type="Gene3D" id="1.50.10.100">
    <property type="entry name" value="Chondroitin AC/alginate lyase"/>
    <property type="match status" value="1"/>
</dbReference>
<evidence type="ECO:0000256" key="1">
    <source>
        <dbReference type="SAM" id="SignalP"/>
    </source>
</evidence>
<keyword evidence="1" id="KW-0732">Signal</keyword>
<feature type="chain" id="PRO_5045566869" description="Alginate lyase domain-containing protein" evidence="1">
    <location>
        <begin position="25"/>
        <end position="752"/>
    </location>
</feature>
<evidence type="ECO:0000313" key="2">
    <source>
        <dbReference type="EMBL" id="MDR6291200.1"/>
    </source>
</evidence>
<dbReference type="RefSeq" id="WP_309796194.1">
    <property type="nucleotide sequence ID" value="NZ_JAVDPW010000006.1"/>
</dbReference>
<feature type="signal peptide" evidence="1">
    <location>
        <begin position="1"/>
        <end position="24"/>
    </location>
</feature>
<proteinExistence type="predicted"/>
<protein>
    <recommendedName>
        <fullName evidence="4">Alginate lyase domain-containing protein</fullName>
    </recommendedName>
</protein>
<dbReference type="Proteomes" id="UP001262410">
    <property type="component" value="Unassembled WGS sequence"/>
</dbReference>
<dbReference type="EMBL" id="JAVDPW010000006">
    <property type="protein sequence ID" value="MDR6291200.1"/>
    <property type="molecule type" value="Genomic_DNA"/>
</dbReference>
<dbReference type="Gene3D" id="2.70.98.70">
    <property type="match status" value="1"/>
</dbReference>
<gene>
    <name evidence="2" type="ORF">E9232_003726</name>
</gene>
<dbReference type="InterPro" id="IPR008929">
    <property type="entry name" value="Chondroitin_lyas"/>
</dbReference>